<evidence type="ECO:0000313" key="4">
    <source>
        <dbReference type="Proteomes" id="UP000886885"/>
    </source>
</evidence>
<comment type="caution">
    <text evidence="3">The sequence shown here is derived from an EMBL/GenBank/DDBJ whole genome shotgun (WGS) entry which is preliminary data.</text>
</comment>
<accession>A0A8X7XQZ6</accession>
<organism evidence="3 4">
    <name type="scientific">Populus tomentosa</name>
    <name type="common">Chinese white poplar</name>
    <dbReference type="NCBI Taxonomy" id="118781"/>
    <lineage>
        <taxon>Eukaryota</taxon>
        <taxon>Viridiplantae</taxon>
        <taxon>Streptophyta</taxon>
        <taxon>Embryophyta</taxon>
        <taxon>Tracheophyta</taxon>
        <taxon>Spermatophyta</taxon>
        <taxon>Magnoliopsida</taxon>
        <taxon>eudicotyledons</taxon>
        <taxon>Gunneridae</taxon>
        <taxon>Pentapetalae</taxon>
        <taxon>rosids</taxon>
        <taxon>fabids</taxon>
        <taxon>Malpighiales</taxon>
        <taxon>Salicaceae</taxon>
        <taxon>Saliceae</taxon>
        <taxon>Populus</taxon>
    </lineage>
</organism>
<sequence>MNTIAGVGSEWWHGTSRLIRGKVLICLVVATSILMVAVAEPSLKQKGSSYNETRKVESPRHVTKSHSGYQHFWP</sequence>
<protein>
    <submittedName>
        <fullName evidence="3">Uncharacterized protein</fullName>
    </submittedName>
</protein>
<proteinExistence type="predicted"/>
<evidence type="ECO:0000313" key="3">
    <source>
        <dbReference type="EMBL" id="KAG6736065.1"/>
    </source>
</evidence>
<keyword evidence="2" id="KW-1133">Transmembrane helix</keyword>
<name>A0A8X7XQZ6_POPTO</name>
<dbReference type="EMBL" id="JAAWWB010001396">
    <property type="protein sequence ID" value="KAG6736065.1"/>
    <property type="molecule type" value="Genomic_DNA"/>
</dbReference>
<keyword evidence="2" id="KW-0472">Membrane</keyword>
<gene>
    <name evidence="3" type="ORF">POTOM_061242</name>
</gene>
<evidence type="ECO:0000256" key="1">
    <source>
        <dbReference type="SAM" id="MobiDB-lite"/>
    </source>
</evidence>
<dbReference type="Proteomes" id="UP000886885">
    <property type="component" value="Unassembled WGS sequence"/>
</dbReference>
<evidence type="ECO:0000256" key="2">
    <source>
        <dbReference type="SAM" id="Phobius"/>
    </source>
</evidence>
<feature type="region of interest" description="Disordered" evidence="1">
    <location>
        <begin position="48"/>
        <end position="74"/>
    </location>
</feature>
<reference evidence="3" key="1">
    <citation type="journal article" date="2020" name="bioRxiv">
        <title>Hybrid origin of Populus tomentosa Carr. identified through genome sequencing and phylogenomic analysis.</title>
        <authorList>
            <person name="An X."/>
            <person name="Gao K."/>
            <person name="Chen Z."/>
            <person name="Li J."/>
            <person name="Yang X."/>
            <person name="Yang X."/>
            <person name="Zhou J."/>
            <person name="Guo T."/>
            <person name="Zhao T."/>
            <person name="Huang S."/>
            <person name="Miao D."/>
            <person name="Khan W.U."/>
            <person name="Rao P."/>
            <person name="Ye M."/>
            <person name="Lei B."/>
            <person name="Liao W."/>
            <person name="Wang J."/>
            <person name="Ji L."/>
            <person name="Li Y."/>
            <person name="Guo B."/>
            <person name="Mustafa N.S."/>
            <person name="Li S."/>
            <person name="Yun Q."/>
            <person name="Keller S.R."/>
            <person name="Mao J."/>
            <person name="Zhang R."/>
            <person name="Strauss S.H."/>
        </authorList>
    </citation>
    <scope>NUCLEOTIDE SEQUENCE</scope>
    <source>
        <strain evidence="3">GM15</strain>
        <tissue evidence="3">Leaf</tissue>
    </source>
</reference>
<keyword evidence="2" id="KW-0812">Transmembrane</keyword>
<keyword evidence="4" id="KW-1185">Reference proteome</keyword>
<feature type="transmembrane region" description="Helical" evidence="2">
    <location>
        <begin position="19"/>
        <end position="39"/>
    </location>
</feature>
<dbReference type="AlphaFoldDB" id="A0A8X7XQZ6"/>